<evidence type="ECO:0000256" key="1">
    <source>
        <dbReference type="SAM" id="Phobius"/>
    </source>
</evidence>
<accession>A0A847UGH0</accession>
<organism evidence="2 3">
    <name type="scientific">Halomicrobium mukohataei</name>
    <dbReference type="NCBI Taxonomy" id="57705"/>
    <lineage>
        <taxon>Archaea</taxon>
        <taxon>Methanobacteriati</taxon>
        <taxon>Methanobacteriota</taxon>
        <taxon>Stenosarchaea group</taxon>
        <taxon>Halobacteria</taxon>
        <taxon>Halobacteriales</taxon>
        <taxon>Haloarculaceae</taxon>
        <taxon>Halomicrobium</taxon>
    </lineage>
</organism>
<name>A0A847UGH0_9EURY</name>
<keyword evidence="1" id="KW-1133">Transmembrane helix</keyword>
<dbReference type="EMBL" id="WOYG01000001">
    <property type="protein sequence ID" value="NLV10670.1"/>
    <property type="molecule type" value="Genomic_DNA"/>
</dbReference>
<protein>
    <submittedName>
        <fullName evidence="2">Uncharacterized protein</fullName>
    </submittedName>
</protein>
<feature type="transmembrane region" description="Helical" evidence="1">
    <location>
        <begin position="42"/>
        <end position="59"/>
    </location>
</feature>
<evidence type="ECO:0000313" key="2">
    <source>
        <dbReference type="EMBL" id="NLV10670.1"/>
    </source>
</evidence>
<comment type="caution">
    <text evidence="2">The sequence shown here is derived from an EMBL/GenBank/DDBJ whole genome shotgun (WGS) entry which is preliminary data.</text>
</comment>
<keyword evidence="1" id="KW-0812">Transmembrane</keyword>
<gene>
    <name evidence="2" type="ORF">GOC74_12115</name>
</gene>
<evidence type="ECO:0000313" key="3">
    <source>
        <dbReference type="Proteomes" id="UP000608662"/>
    </source>
</evidence>
<proteinExistence type="predicted"/>
<reference evidence="2" key="1">
    <citation type="submission" date="2019-12" db="EMBL/GenBank/DDBJ databases">
        <title>Whole-genome sequence of Halomicrobium mukohataei pws1.</title>
        <authorList>
            <person name="Verma D.K."/>
            <person name="Gopal K."/>
            <person name="Prasad E.S."/>
        </authorList>
    </citation>
    <scope>NUCLEOTIDE SEQUENCE</scope>
    <source>
        <strain evidence="2">Pws1</strain>
    </source>
</reference>
<dbReference type="Proteomes" id="UP000608662">
    <property type="component" value="Unassembled WGS sequence"/>
</dbReference>
<dbReference type="RefSeq" id="WP_170094341.1">
    <property type="nucleotide sequence ID" value="NZ_WOYG01000001.1"/>
</dbReference>
<sequence length="75" mass="8014">MTEPYSFRTLAHPTIAPEALASFVGLGSVAYMSGMAMRTGDYVLAGLAVMALLGLLVALNRVDKRARELEGLTTR</sequence>
<keyword evidence="1" id="KW-0472">Membrane</keyword>
<dbReference type="AlphaFoldDB" id="A0A847UGH0"/>